<name>A0AAV9DCM1_ACOCL</name>
<evidence type="ECO:0000313" key="4">
    <source>
        <dbReference type="Proteomes" id="UP001180020"/>
    </source>
</evidence>
<gene>
    <name evidence="3" type="ORF">QJS10_CPB14g00064</name>
</gene>
<reference evidence="3" key="1">
    <citation type="journal article" date="2023" name="Nat. Commun.">
        <title>Diploid and tetraploid genomes of Acorus and the evolution of monocots.</title>
        <authorList>
            <person name="Ma L."/>
            <person name="Liu K.W."/>
            <person name="Li Z."/>
            <person name="Hsiao Y.Y."/>
            <person name="Qi Y."/>
            <person name="Fu T."/>
            <person name="Tang G.D."/>
            <person name="Zhang D."/>
            <person name="Sun W.H."/>
            <person name="Liu D.K."/>
            <person name="Li Y."/>
            <person name="Chen G.Z."/>
            <person name="Liu X.D."/>
            <person name="Liao X.Y."/>
            <person name="Jiang Y.T."/>
            <person name="Yu X."/>
            <person name="Hao Y."/>
            <person name="Huang J."/>
            <person name="Zhao X.W."/>
            <person name="Ke S."/>
            <person name="Chen Y.Y."/>
            <person name="Wu W.L."/>
            <person name="Hsu J.L."/>
            <person name="Lin Y.F."/>
            <person name="Huang M.D."/>
            <person name="Li C.Y."/>
            <person name="Huang L."/>
            <person name="Wang Z.W."/>
            <person name="Zhao X."/>
            <person name="Zhong W.Y."/>
            <person name="Peng D.H."/>
            <person name="Ahmad S."/>
            <person name="Lan S."/>
            <person name="Zhang J.S."/>
            <person name="Tsai W.C."/>
            <person name="Van de Peer Y."/>
            <person name="Liu Z.J."/>
        </authorList>
    </citation>
    <scope>NUCLEOTIDE SEQUENCE</scope>
    <source>
        <strain evidence="3">CP</strain>
    </source>
</reference>
<dbReference type="GO" id="GO:0032875">
    <property type="term" value="P:regulation of DNA endoreduplication"/>
    <property type="evidence" value="ECO:0007669"/>
    <property type="project" value="InterPro"/>
</dbReference>
<protein>
    <submittedName>
        <fullName evidence="3">Uncharacterized protein</fullName>
    </submittedName>
</protein>
<dbReference type="PANTHER" id="PTHR33142:SF40">
    <property type="entry name" value="CYCLIN-DEPENDENT PROTEIN KINASE INHIBITOR SMR6"/>
    <property type="match status" value="1"/>
</dbReference>
<comment type="caution">
    <text evidence="3">The sequence shown here is derived from an EMBL/GenBank/DDBJ whole genome shotgun (WGS) entry which is preliminary data.</text>
</comment>
<sequence>MGLPETHQTEGGFEKESKKWVVAGIPLRVPLKPINTKKTPLLPPPESAEEEEWCCDCTTTPKEAEARIPEMACPPAPKKRRPLSRCGNGEGGDAVVREFFNPPDLDSVFVPR</sequence>
<dbReference type="Proteomes" id="UP001180020">
    <property type="component" value="Unassembled WGS sequence"/>
</dbReference>
<dbReference type="InterPro" id="IPR040389">
    <property type="entry name" value="SMR"/>
</dbReference>
<dbReference type="EMBL" id="JAUJYO010000014">
    <property type="protein sequence ID" value="KAK1299112.1"/>
    <property type="molecule type" value="Genomic_DNA"/>
</dbReference>
<accession>A0AAV9DCM1</accession>
<evidence type="ECO:0000256" key="1">
    <source>
        <dbReference type="ARBA" id="ARBA00023013"/>
    </source>
</evidence>
<keyword evidence="2" id="KW-0131">Cell cycle</keyword>
<evidence type="ECO:0000256" key="2">
    <source>
        <dbReference type="ARBA" id="ARBA00023306"/>
    </source>
</evidence>
<proteinExistence type="predicted"/>
<dbReference type="PANTHER" id="PTHR33142">
    <property type="entry name" value="CYCLIN-DEPENDENT PROTEIN KINASE INHIBITOR SMR13"/>
    <property type="match status" value="1"/>
</dbReference>
<keyword evidence="1" id="KW-0649">Protein kinase inhibitor</keyword>
<evidence type="ECO:0000313" key="3">
    <source>
        <dbReference type="EMBL" id="KAK1299112.1"/>
    </source>
</evidence>
<keyword evidence="4" id="KW-1185">Reference proteome</keyword>
<dbReference type="AlphaFoldDB" id="A0AAV9DCM1"/>
<reference evidence="3" key="2">
    <citation type="submission" date="2023-06" db="EMBL/GenBank/DDBJ databases">
        <authorList>
            <person name="Ma L."/>
            <person name="Liu K.-W."/>
            <person name="Li Z."/>
            <person name="Hsiao Y.-Y."/>
            <person name="Qi Y."/>
            <person name="Fu T."/>
            <person name="Tang G."/>
            <person name="Zhang D."/>
            <person name="Sun W.-H."/>
            <person name="Liu D.-K."/>
            <person name="Li Y."/>
            <person name="Chen G.-Z."/>
            <person name="Liu X.-D."/>
            <person name="Liao X.-Y."/>
            <person name="Jiang Y.-T."/>
            <person name="Yu X."/>
            <person name="Hao Y."/>
            <person name="Huang J."/>
            <person name="Zhao X.-W."/>
            <person name="Ke S."/>
            <person name="Chen Y.-Y."/>
            <person name="Wu W.-L."/>
            <person name="Hsu J.-L."/>
            <person name="Lin Y.-F."/>
            <person name="Huang M.-D."/>
            <person name="Li C.-Y."/>
            <person name="Huang L."/>
            <person name="Wang Z.-W."/>
            <person name="Zhao X."/>
            <person name="Zhong W.-Y."/>
            <person name="Peng D.-H."/>
            <person name="Ahmad S."/>
            <person name="Lan S."/>
            <person name="Zhang J.-S."/>
            <person name="Tsai W.-C."/>
            <person name="Van De Peer Y."/>
            <person name="Liu Z.-J."/>
        </authorList>
    </citation>
    <scope>NUCLEOTIDE SEQUENCE</scope>
    <source>
        <strain evidence="3">CP</strain>
        <tissue evidence="3">Leaves</tissue>
    </source>
</reference>
<dbReference type="GO" id="GO:0004860">
    <property type="term" value="F:protein kinase inhibitor activity"/>
    <property type="evidence" value="ECO:0007669"/>
    <property type="project" value="UniProtKB-KW"/>
</dbReference>
<organism evidence="3 4">
    <name type="scientific">Acorus calamus</name>
    <name type="common">Sweet flag</name>
    <dbReference type="NCBI Taxonomy" id="4465"/>
    <lineage>
        <taxon>Eukaryota</taxon>
        <taxon>Viridiplantae</taxon>
        <taxon>Streptophyta</taxon>
        <taxon>Embryophyta</taxon>
        <taxon>Tracheophyta</taxon>
        <taxon>Spermatophyta</taxon>
        <taxon>Magnoliopsida</taxon>
        <taxon>Liliopsida</taxon>
        <taxon>Acoraceae</taxon>
        <taxon>Acorus</taxon>
    </lineage>
</organism>